<dbReference type="RefSeq" id="WP_328435760.1">
    <property type="nucleotide sequence ID" value="NZ_CP107943.1"/>
</dbReference>
<keyword evidence="1" id="KW-0472">Membrane</keyword>
<keyword evidence="1" id="KW-0812">Transmembrane</keyword>
<feature type="transmembrane region" description="Helical" evidence="1">
    <location>
        <begin position="82"/>
        <end position="101"/>
    </location>
</feature>
<evidence type="ECO:0000313" key="3">
    <source>
        <dbReference type="Proteomes" id="UP000252586"/>
    </source>
</evidence>
<feature type="transmembrane region" description="Helical" evidence="1">
    <location>
        <begin position="41"/>
        <end position="62"/>
    </location>
</feature>
<dbReference type="STRING" id="1210090.GCA_001613185_07075"/>
<dbReference type="EMBL" id="QNRE01000015">
    <property type="protein sequence ID" value="RBO85331.1"/>
    <property type="molecule type" value="Genomic_DNA"/>
</dbReference>
<proteinExistence type="predicted"/>
<name>A0A366D5L4_9NOCA</name>
<gene>
    <name evidence="2" type="ORF">DFR74_115179</name>
</gene>
<protein>
    <submittedName>
        <fullName evidence="2">Uncharacterized protein</fullName>
    </submittedName>
</protein>
<sequence>MTVTTMVASAASETLTLLAQAPDDIDPGQIVPVSPPGSDKLILVVNWLRFLVNLAGIAAIIYGGGRFGWEKFHGGALESPKIVGAAIIGGVAATMAARIMGEVVATS</sequence>
<dbReference type="AlphaFoldDB" id="A0A366D5L4"/>
<dbReference type="Proteomes" id="UP000252586">
    <property type="component" value="Unassembled WGS sequence"/>
</dbReference>
<keyword evidence="1" id="KW-1133">Transmembrane helix</keyword>
<accession>A0A366D5L4</accession>
<organism evidence="2 3">
    <name type="scientific">Nocardia puris</name>
    <dbReference type="NCBI Taxonomy" id="208602"/>
    <lineage>
        <taxon>Bacteria</taxon>
        <taxon>Bacillati</taxon>
        <taxon>Actinomycetota</taxon>
        <taxon>Actinomycetes</taxon>
        <taxon>Mycobacteriales</taxon>
        <taxon>Nocardiaceae</taxon>
        <taxon>Nocardia</taxon>
    </lineage>
</organism>
<comment type="caution">
    <text evidence="2">The sequence shown here is derived from an EMBL/GenBank/DDBJ whole genome shotgun (WGS) entry which is preliminary data.</text>
</comment>
<evidence type="ECO:0000256" key="1">
    <source>
        <dbReference type="SAM" id="Phobius"/>
    </source>
</evidence>
<evidence type="ECO:0000313" key="2">
    <source>
        <dbReference type="EMBL" id="RBO85331.1"/>
    </source>
</evidence>
<keyword evidence="3" id="KW-1185">Reference proteome</keyword>
<reference evidence="2 3" key="1">
    <citation type="submission" date="2018-06" db="EMBL/GenBank/DDBJ databases">
        <title>Genomic Encyclopedia of Type Strains, Phase IV (KMG-IV): sequencing the most valuable type-strain genomes for metagenomic binning, comparative biology and taxonomic classification.</title>
        <authorList>
            <person name="Goeker M."/>
        </authorList>
    </citation>
    <scope>NUCLEOTIDE SEQUENCE [LARGE SCALE GENOMIC DNA]</scope>
    <source>
        <strain evidence="2 3">DSM 44599</strain>
    </source>
</reference>